<name>A0AAD6FRM5_9TELE</name>
<protein>
    <submittedName>
        <fullName evidence="1">Uncharacterized protein</fullName>
    </submittedName>
</protein>
<reference evidence="1" key="1">
    <citation type="submission" date="2022-11" db="EMBL/GenBank/DDBJ databases">
        <title>Chromosome-level genome of Pogonophryne albipinna.</title>
        <authorList>
            <person name="Jo E."/>
        </authorList>
    </citation>
    <scope>NUCLEOTIDE SEQUENCE</scope>
    <source>
        <strain evidence="1">SGF0006</strain>
        <tissue evidence="1">Muscle</tissue>
    </source>
</reference>
<evidence type="ECO:0000313" key="2">
    <source>
        <dbReference type="Proteomes" id="UP001219934"/>
    </source>
</evidence>
<sequence length="112" mass="12350">MTPVFILTLEGTKQDLTSNTLMPSKGEVMPLETCATQATSPNENIEEMVKNSDCTESYMKTTGPVLSPLSRAEKGLDEVMPLETCGATSPNENIESAIWLKAKYLMNEQYKI</sequence>
<evidence type="ECO:0000313" key="1">
    <source>
        <dbReference type="EMBL" id="KAJ4943373.1"/>
    </source>
</evidence>
<proteinExistence type="predicted"/>
<gene>
    <name evidence="1" type="ORF">JOQ06_005875</name>
</gene>
<dbReference type="AlphaFoldDB" id="A0AAD6FRM5"/>
<keyword evidence="2" id="KW-1185">Reference proteome</keyword>
<dbReference type="EMBL" id="JAPTMU010000005">
    <property type="protein sequence ID" value="KAJ4943373.1"/>
    <property type="molecule type" value="Genomic_DNA"/>
</dbReference>
<organism evidence="1 2">
    <name type="scientific">Pogonophryne albipinna</name>
    <dbReference type="NCBI Taxonomy" id="1090488"/>
    <lineage>
        <taxon>Eukaryota</taxon>
        <taxon>Metazoa</taxon>
        <taxon>Chordata</taxon>
        <taxon>Craniata</taxon>
        <taxon>Vertebrata</taxon>
        <taxon>Euteleostomi</taxon>
        <taxon>Actinopterygii</taxon>
        <taxon>Neopterygii</taxon>
        <taxon>Teleostei</taxon>
        <taxon>Neoteleostei</taxon>
        <taxon>Acanthomorphata</taxon>
        <taxon>Eupercaria</taxon>
        <taxon>Perciformes</taxon>
        <taxon>Notothenioidei</taxon>
        <taxon>Pogonophryne</taxon>
    </lineage>
</organism>
<dbReference type="Proteomes" id="UP001219934">
    <property type="component" value="Unassembled WGS sequence"/>
</dbReference>
<accession>A0AAD6FRM5</accession>
<comment type="caution">
    <text evidence="1">The sequence shown here is derived from an EMBL/GenBank/DDBJ whole genome shotgun (WGS) entry which is preliminary data.</text>
</comment>